<sequence length="160" mass="18865">MNYLPLESLKNAWIFKHKSLPIAESDLAKIKPLSIERANIVWDTFISRQVDHPDFFKKGDWPSDNSNWLEQGKWEGLWDSNEAALPELIDQHLDWDQNTVVYYCNSRDNVIETNWLIFKRCWKNFLFMDDGPILLGKKRQQVVQFTSNGYFKVGQKPNNS</sequence>
<keyword evidence="2" id="KW-1185">Reference proteome</keyword>
<dbReference type="Pfam" id="PF11163">
    <property type="entry name" value="DUF2947"/>
    <property type="match status" value="1"/>
</dbReference>
<proteinExistence type="predicted"/>
<accession>A0ABQ0MSR0</accession>
<protein>
    <recommendedName>
        <fullName evidence="3">DUF2947 domain-containing protein</fullName>
    </recommendedName>
</protein>
<reference evidence="1 2" key="1">
    <citation type="submission" date="2017-06" db="EMBL/GenBank/DDBJ databases">
        <title>Whole Genome Sequences of Colwellia marinimaniae MTCD1.</title>
        <authorList>
            <person name="Kusumoto H."/>
            <person name="Inoue M."/>
            <person name="Tanikawa K."/>
            <person name="Maeji H."/>
            <person name="Cameron J.H."/>
            <person name="Bartlett D.H."/>
        </authorList>
    </citation>
    <scope>NUCLEOTIDE SEQUENCE [LARGE SCALE GENOMIC DNA]</scope>
    <source>
        <strain evidence="1 2">MTCD1</strain>
    </source>
</reference>
<evidence type="ECO:0008006" key="3">
    <source>
        <dbReference type="Google" id="ProtNLM"/>
    </source>
</evidence>
<dbReference type="EMBL" id="BDQM01000004">
    <property type="protein sequence ID" value="GAW95242.1"/>
    <property type="molecule type" value="Genomic_DNA"/>
</dbReference>
<name>A0ABQ0MSR0_9GAMM</name>
<comment type="caution">
    <text evidence="1">The sequence shown here is derived from an EMBL/GenBank/DDBJ whole genome shotgun (WGS) entry which is preliminary data.</text>
</comment>
<organism evidence="1 2">
    <name type="scientific">Colwellia marinimaniae</name>
    <dbReference type="NCBI Taxonomy" id="1513592"/>
    <lineage>
        <taxon>Bacteria</taxon>
        <taxon>Pseudomonadati</taxon>
        <taxon>Pseudomonadota</taxon>
        <taxon>Gammaproteobacteria</taxon>
        <taxon>Alteromonadales</taxon>
        <taxon>Colwelliaceae</taxon>
        <taxon>Colwellia</taxon>
    </lineage>
</organism>
<gene>
    <name evidence="1" type="ORF">MTCD1_00844</name>
</gene>
<dbReference type="InterPro" id="IPR021334">
    <property type="entry name" value="DUF2947"/>
</dbReference>
<evidence type="ECO:0000313" key="1">
    <source>
        <dbReference type="EMBL" id="GAW95242.1"/>
    </source>
</evidence>
<dbReference type="Proteomes" id="UP000197068">
    <property type="component" value="Unassembled WGS sequence"/>
</dbReference>
<evidence type="ECO:0000313" key="2">
    <source>
        <dbReference type="Proteomes" id="UP000197068"/>
    </source>
</evidence>
<dbReference type="RefSeq" id="WP_057181149.1">
    <property type="nucleotide sequence ID" value="NZ_BDQM01000004.1"/>
</dbReference>